<dbReference type="Proteomes" id="UP000008820">
    <property type="component" value="Chromosome 2"/>
</dbReference>
<accession>A0A6I8TMP7</accession>
<dbReference type="FunCoup" id="A0A6I8TMP7">
    <property type="interactions" value="14"/>
</dbReference>
<dbReference type="GO" id="GO:0005576">
    <property type="term" value="C:extracellular region"/>
    <property type="evidence" value="ECO:0007669"/>
    <property type="project" value="UniProtKB-SubCell"/>
</dbReference>
<dbReference type="AlphaFoldDB" id="A0A6I8TMP7"/>
<dbReference type="GO" id="GO:0005549">
    <property type="term" value="F:odorant binding"/>
    <property type="evidence" value="ECO:0007669"/>
    <property type="project" value="InterPro"/>
</dbReference>
<name>A0A6I8TMP7_AEDAE</name>
<comment type="subcellular location">
    <subcellularLocation>
        <location evidence="1">Secreted</location>
    </subcellularLocation>
</comment>
<evidence type="ECO:0000256" key="3">
    <source>
        <dbReference type="ARBA" id="ARBA00022448"/>
    </source>
</evidence>
<evidence type="ECO:0000256" key="1">
    <source>
        <dbReference type="ARBA" id="ARBA00004613"/>
    </source>
</evidence>
<dbReference type="PANTHER" id="PTHR21066:SF3">
    <property type="entry name" value="IP02236P"/>
    <property type="match status" value="1"/>
</dbReference>
<comment type="similarity">
    <text evidence="2">Belongs to the PBP/GOBP family.</text>
</comment>
<dbReference type="OrthoDB" id="7735119at2759"/>
<dbReference type="EnsemblMetazoa" id="AAEL020984-RA">
    <property type="protein sequence ID" value="AAEL020984-PA"/>
    <property type="gene ID" value="AAEL020984"/>
</dbReference>
<evidence type="ECO:0000256" key="6">
    <source>
        <dbReference type="ARBA" id="ARBA00022725"/>
    </source>
</evidence>
<dbReference type="Pfam" id="PF22651">
    <property type="entry name" value="OBP47_like"/>
    <property type="match status" value="1"/>
</dbReference>
<feature type="domain" description="OBP47-like" evidence="8">
    <location>
        <begin position="47"/>
        <end position="170"/>
    </location>
</feature>
<reference evidence="9" key="2">
    <citation type="submission" date="2020-05" db="UniProtKB">
        <authorList>
            <consortium name="EnsemblMetazoa"/>
        </authorList>
    </citation>
    <scope>IDENTIFICATION</scope>
    <source>
        <strain evidence="9">LVP_AGWG</strain>
    </source>
</reference>
<keyword evidence="7" id="KW-1015">Disulfide bond</keyword>
<organism evidence="9 10">
    <name type="scientific">Aedes aegypti</name>
    <name type="common">Yellowfever mosquito</name>
    <name type="synonym">Culex aegypti</name>
    <dbReference type="NCBI Taxonomy" id="7159"/>
    <lineage>
        <taxon>Eukaryota</taxon>
        <taxon>Metazoa</taxon>
        <taxon>Ecdysozoa</taxon>
        <taxon>Arthropoda</taxon>
        <taxon>Hexapoda</taxon>
        <taxon>Insecta</taxon>
        <taxon>Pterygota</taxon>
        <taxon>Neoptera</taxon>
        <taxon>Endopterygota</taxon>
        <taxon>Diptera</taxon>
        <taxon>Nematocera</taxon>
        <taxon>Culicoidea</taxon>
        <taxon>Culicidae</taxon>
        <taxon>Culicinae</taxon>
        <taxon>Aedini</taxon>
        <taxon>Aedes</taxon>
        <taxon>Stegomyia</taxon>
    </lineage>
</organism>
<evidence type="ECO:0000256" key="5">
    <source>
        <dbReference type="ARBA" id="ARBA00022606"/>
    </source>
</evidence>
<keyword evidence="6" id="KW-0552">Olfaction</keyword>
<dbReference type="SMR" id="A0A6I8TMP7"/>
<evidence type="ECO:0000256" key="4">
    <source>
        <dbReference type="ARBA" id="ARBA00022525"/>
    </source>
</evidence>
<dbReference type="Gene3D" id="1.10.238.270">
    <property type="match status" value="1"/>
</dbReference>
<dbReference type="InterPro" id="IPR054577">
    <property type="entry name" value="OBP47-like_dom"/>
</dbReference>
<keyword evidence="4" id="KW-0964">Secreted</keyword>
<evidence type="ECO:0000313" key="10">
    <source>
        <dbReference type="Proteomes" id="UP000008820"/>
    </source>
</evidence>
<dbReference type="InParanoid" id="A0A6I8TMP7"/>
<keyword evidence="5" id="KW-0716">Sensory transduction</keyword>
<evidence type="ECO:0000256" key="2">
    <source>
        <dbReference type="ARBA" id="ARBA00008098"/>
    </source>
</evidence>
<reference evidence="9 10" key="1">
    <citation type="submission" date="2017-06" db="EMBL/GenBank/DDBJ databases">
        <title>Aedes aegypti genome working group (AGWG) sequencing and assembly.</title>
        <authorList>
            <consortium name="Aedes aegypti Genome Working Group (AGWG)"/>
            <person name="Matthews B.J."/>
        </authorList>
    </citation>
    <scope>NUCLEOTIDE SEQUENCE [LARGE SCALE GENOMIC DNA]</scope>
    <source>
        <strain evidence="9 10">LVP_AGWG</strain>
    </source>
</reference>
<keyword evidence="10" id="KW-1185">Reference proteome</keyword>
<dbReference type="InterPro" id="IPR036728">
    <property type="entry name" value="PBP_GOBP_sf"/>
</dbReference>
<dbReference type="SUPFAM" id="SSF47565">
    <property type="entry name" value="Insect pheromone/odorant-binding proteins"/>
    <property type="match status" value="1"/>
</dbReference>
<dbReference type="InterPro" id="IPR052295">
    <property type="entry name" value="Odorant-binding_protein"/>
</dbReference>
<evidence type="ECO:0000259" key="8">
    <source>
        <dbReference type="Pfam" id="PF22651"/>
    </source>
</evidence>
<dbReference type="GO" id="GO:0007608">
    <property type="term" value="P:sensory perception of smell"/>
    <property type="evidence" value="ECO:0007669"/>
    <property type="project" value="UniProtKB-KW"/>
</dbReference>
<keyword evidence="3" id="KW-0813">Transport</keyword>
<evidence type="ECO:0000256" key="7">
    <source>
        <dbReference type="ARBA" id="ARBA00023157"/>
    </source>
</evidence>
<sequence length="185" mass="20871">MLNPWLMVLSFAVGYVTTHNSTWDKSCFELKTSKRADDCCDIPGSFDEALLKRCYDEQKALKNEQEAIKCIAECVARELGAYKNHTLIRENSRLVFESTIGSDPNFRPVLGDVFEKCLNRITAIEAQETYKNATCHFAPAFMLDCVESGLFENCPVSIWNEGVGCDELKEKLEQGCPFFAISETL</sequence>
<protein>
    <recommendedName>
        <fullName evidence="8">OBP47-like domain-containing protein</fullName>
    </recommendedName>
</protein>
<dbReference type="PANTHER" id="PTHR21066">
    <property type="entry name" value="ODORANT-BINDING PROTEIN 59A-RELATED"/>
    <property type="match status" value="1"/>
</dbReference>
<proteinExistence type="inferred from homology"/>
<evidence type="ECO:0000313" key="9">
    <source>
        <dbReference type="EnsemblMetazoa" id="AAEL020984-PA"/>
    </source>
</evidence>
<gene>
    <name evidence="9" type="primary">5574892</name>
</gene>